<proteinExistence type="predicted"/>
<reference evidence="2 3" key="1">
    <citation type="submission" date="2020-09" db="EMBL/GenBank/DDBJ databases">
        <title>Diversity and distribution of actinomycetes associated with coral in the coast of Hainan.</title>
        <authorList>
            <person name="Li F."/>
        </authorList>
    </citation>
    <scope>NUCLEOTIDE SEQUENCE [LARGE SCALE GENOMIC DNA]</scope>
    <source>
        <strain evidence="2 3">HNM0947</strain>
    </source>
</reference>
<name>A0ABR9PCE4_9ACTN</name>
<evidence type="ECO:0000313" key="2">
    <source>
        <dbReference type="EMBL" id="MBE3001503.1"/>
    </source>
</evidence>
<organism evidence="2 3">
    <name type="scientific">Nocardiopsis coralli</name>
    <dbReference type="NCBI Taxonomy" id="2772213"/>
    <lineage>
        <taxon>Bacteria</taxon>
        <taxon>Bacillati</taxon>
        <taxon>Actinomycetota</taxon>
        <taxon>Actinomycetes</taxon>
        <taxon>Streptosporangiales</taxon>
        <taxon>Nocardiopsidaceae</taxon>
        <taxon>Nocardiopsis</taxon>
    </lineage>
</organism>
<dbReference type="InterPro" id="IPR007278">
    <property type="entry name" value="DUF397"/>
</dbReference>
<evidence type="ECO:0000259" key="1">
    <source>
        <dbReference type="Pfam" id="PF04149"/>
    </source>
</evidence>
<dbReference type="Proteomes" id="UP000806528">
    <property type="component" value="Unassembled WGS sequence"/>
</dbReference>
<dbReference type="Pfam" id="PF04149">
    <property type="entry name" value="DUF397"/>
    <property type="match status" value="1"/>
</dbReference>
<gene>
    <name evidence="2" type="ORF">IDM40_22820</name>
</gene>
<accession>A0ABR9PCE4</accession>
<evidence type="ECO:0000313" key="3">
    <source>
        <dbReference type="Proteomes" id="UP000806528"/>
    </source>
</evidence>
<protein>
    <submittedName>
        <fullName evidence="2">DUF397 domain-containing protein</fullName>
    </submittedName>
</protein>
<sequence>MSDARAPLWRTSSYSKASGECVEVADNVGDVLIRDSEQREQGHITIPGHGWSMFLTTLKAPNS</sequence>
<comment type="caution">
    <text evidence="2">The sequence shown here is derived from an EMBL/GenBank/DDBJ whole genome shotgun (WGS) entry which is preliminary data.</text>
</comment>
<dbReference type="EMBL" id="JADBGI010000025">
    <property type="protein sequence ID" value="MBE3001503.1"/>
    <property type="molecule type" value="Genomic_DNA"/>
</dbReference>
<dbReference type="RefSeq" id="WP_193124095.1">
    <property type="nucleotide sequence ID" value="NZ_JADBGI010000025.1"/>
</dbReference>
<feature type="domain" description="DUF397" evidence="1">
    <location>
        <begin position="9"/>
        <end position="59"/>
    </location>
</feature>
<keyword evidence="3" id="KW-1185">Reference proteome</keyword>